<proteinExistence type="predicted"/>
<reference evidence="4 5" key="1">
    <citation type="submission" date="2019-11" db="EMBL/GenBank/DDBJ databases">
        <title>Streptomyces typhae sp. nov., a novel endophytic actinomycete isolated from the root of cattail pollen (Typha angustifolia L.).</title>
        <authorList>
            <person name="Peng C."/>
        </authorList>
    </citation>
    <scope>NUCLEOTIDE SEQUENCE [LARGE SCALE GENOMIC DNA]</scope>
    <source>
        <strain evidence="5">p1417</strain>
    </source>
</reference>
<dbReference type="InterPro" id="IPR010895">
    <property type="entry name" value="CHRD"/>
</dbReference>
<dbReference type="Pfam" id="PF07452">
    <property type="entry name" value="CHRD"/>
    <property type="match status" value="1"/>
</dbReference>
<name>A0A6L6WP91_9ACTN</name>
<sequence>MGTTTAKTSTKATISATRRRRVRLLTDAVAVAAATGVAAVTLPASADSGSSAAGTAATPTTAPTTTTTTTTTTAAAAAAARANGSALFVASLNGANEVPVAGGPAVGDKDGAALQFVKVKGDKVSVTVKWRGTAEPTALHIHQGARGTNGAVKIDFTKLLAKAENRRVTGTVKVAGAALLKKLKANPNGFYANLHTAEFPGGAVRGQLHKVTANVSLGAAARSFQASVVKGRQIYQCKKAAGGSGGFTFQQRDVRATLGGRIAHDFVRPNSGTPRWIAPDRSAVTGSLISKTPNGKKNIAELDLQADRVGKKRGLLAGTTEILRLNTVGGVQPSGACKPGTPKSVVSVPYGADYVFVAR</sequence>
<dbReference type="SMART" id="SM00754">
    <property type="entry name" value="CHRD"/>
    <property type="match status" value="1"/>
</dbReference>
<keyword evidence="5" id="KW-1185">Reference proteome</keyword>
<protein>
    <submittedName>
        <fullName evidence="4">CHRD domain-containing protein</fullName>
    </submittedName>
</protein>
<evidence type="ECO:0000313" key="5">
    <source>
        <dbReference type="Proteomes" id="UP000483802"/>
    </source>
</evidence>
<organism evidence="4 5">
    <name type="scientific">Streptomyces typhae</name>
    <dbReference type="NCBI Taxonomy" id="2681492"/>
    <lineage>
        <taxon>Bacteria</taxon>
        <taxon>Bacillati</taxon>
        <taxon>Actinomycetota</taxon>
        <taxon>Actinomycetes</taxon>
        <taxon>Kitasatosporales</taxon>
        <taxon>Streptomycetaceae</taxon>
        <taxon>Streptomyces</taxon>
    </lineage>
</organism>
<evidence type="ECO:0000256" key="1">
    <source>
        <dbReference type="SAM" id="MobiDB-lite"/>
    </source>
</evidence>
<accession>A0A6L6WP91</accession>
<dbReference type="EMBL" id="WPNZ01000001">
    <property type="protein sequence ID" value="MVO83800.1"/>
    <property type="molecule type" value="Genomic_DNA"/>
</dbReference>
<keyword evidence="2" id="KW-0732">Signal</keyword>
<evidence type="ECO:0000256" key="2">
    <source>
        <dbReference type="SAM" id="SignalP"/>
    </source>
</evidence>
<dbReference type="AlphaFoldDB" id="A0A6L6WP91"/>
<feature type="domain" description="CHRD" evidence="3">
    <location>
        <begin position="84"/>
        <end position="213"/>
    </location>
</feature>
<gene>
    <name evidence="4" type="ORF">GPA10_03225</name>
</gene>
<comment type="caution">
    <text evidence="4">The sequence shown here is derived from an EMBL/GenBank/DDBJ whole genome shotgun (WGS) entry which is preliminary data.</text>
</comment>
<dbReference type="Pfam" id="PF11937">
    <property type="entry name" value="DUF3455"/>
    <property type="match status" value="1"/>
</dbReference>
<feature type="region of interest" description="Disordered" evidence="1">
    <location>
        <begin position="45"/>
        <end position="69"/>
    </location>
</feature>
<feature type="signal peptide" evidence="2">
    <location>
        <begin position="1"/>
        <end position="46"/>
    </location>
</feature>
<evidence type="ECO:0000313" key="4">
    <source>
        <dbReference type="EMBL" id="MVO83800.1"/>
    </source>
</evidence>
<evidence type="ECO:0000259" key="3">
    <source>
        <dbReference type="PROSITE" id="PS50933"/>
    </source>
</evidence>
<dbReference type="Proteomes" id="UP000483802">
    <property type="component" value="Unassembled WGS sequence"/>
</dbReference>
<feature type="chain" id="PRO_5026658000" evidence="2">
    <location>
        <begin position="47"/>
        <end position="359"/>
    </location>
</feature>
<dbReference type="RefSeq" id="WP_157164040.1">
    <property type="nucleotide sequence ID" value="NZ_WPNZ01000001.1"/>
</dbReference>
<dbReference type="PROSITE" id="PS50933">
    <property type="entry name" value="CHRD"/>
    <property type="match status" value="1"/>
</dbReference>
<dbReference type="InterPro" id="IPR021851">
    <property type="entry name" value="DUF3455"/>
</dbReference>